<dbReference type="InterPro" id="IPR016024">
    <property type="entry name" value="ARM-type_fold"/>
</dbReference>
<name>A0A2T9XZU5_9FUNG</name>
<evidence type="ECO:0000259" key="1">
    <source>
        <dbReference type="PROSITE" id="PS50166"/>
    </source>
</evidence>
<dbReference type="EMBL" id="MBFT01001066">
    <property type="protein sequence ID" value="PVU85600.1"/>
    <property type="molecule type" value="Genomic_DNA"/>
</dbReference>
<dbReference type="InterPro" id="IPR057942">
    <property type="entry name" value="TPR_TNPO3_IPO13_3rd"/>
</dbReference>
<dbReference type="GO" id="GO:0005737">
    <property type="term" value="C:cytoplasm"/>
    <property type="evidence" value="ECO:0007669"/>
    <property type="project" value="TreeGrafter"/>
</dbReference>
<sequence length="1061" mass="119286">MDPSMEVIQALQVLYQGTDPNARNQVNQWLQEFQKRSDAWMISDSILQKNDLSLEARLFAAQTLRTKIISDFKELDVNSALSLKDSLIQHLLFARNGSPVLRKQLCLSIADLALQLVHWQDPVKEMIERFTGDTSSVFVLLEFLSILPEEVDNNDRILIERSVYSKRANELLSMKAQDVIQLLVNCLQSPGLNIDTQVKLLVCFTSWLKSGELTLEMLQMTPLLDLAFFALESEEESVFETAVDAACGYIYECRDSEAQDDDNSESKSSVALAQKILLPKLAALAQRMKSDNAVISEGDVDRMRGYCRVFTEAGEAWVKSMVLAPANFQSLFESLILVMQMPCLEVLPMTFNFWASLTDFVVKMLDNCAPQLKKAISDVYTPVYSSLINIVIGHLRYPLDYDGFSVEGENTQLGQQVKETSVWTAKDRDDFSDFRHDIGDVLKDAVRLLGQEAALEQAYNILTARISSSSQTGTFAWQYIEAPLFALRAMGSEVNANENVIMPKIMDLLPNFPYHPKLRYASILVLGRYTEWTRAHPQYIPFQLEFISSGFDVKEVSAASTQALKFLCKDCSEFLVGYWKQLESFYASVSAGDIKLSEEDILDLTEALAHIIAAIPFEELQAALEAFCMPIIKNLERLVPLNSSDRSVLSEISSILERLSVLLRYVNSKKLNETQNLVVQLVNMLWPLLVTVVNNHATNPDISESAGRLIRVILTRYSSGNAALYTEGVQLLASAFQNTGYGVYLWAGKKFLEKNGSDLNSPANSDAVNRHVVCGMLVERFTEVMMSSVSERVLDYDKIPEPIEEFYLLITAALHTQPARTISSNSLLQALQYSLMSVKSIHYYVQEAILEMWSALAVPAVRHMYRYRDELEASVVKFSVPMNQRNSDYSADGSGGGGNLIPRYKTGDENYMNYNIERVAIIFNGCGYELAKVLFEGLLTFIFTDLVPLTASIFTSLTQLISDGTPIFKAASVANTPGYGISSADVSLQSKLENTSVDVTVYKWVVEFVEGLQQTSVLSASEKQSFLDDFYLHLTTRHWLRLRRLLTDFSSIYRRKNSSKE</sequence>
<accession>A0A2T9XZU5</accession>
<comment type="caution">
    <text evidence="2">The sequence shown here is derived from an EMBL/GenBank/DDBJ whole genome shotgun (WGS) entry which is preliminary data.</text>
</comment>
<dbReference type="Pfam" id="PF24140">
    <property type="entry name" value="TPR_TNPO3_IPO13_3rd"/>
    <property type="match status" value="1"/>
</dbReference>
<dbReference type="InterPro" id="IPR051345">
    <property type="entry name" value="Importin_beta-like_NTR"/>
</dbReference>
<dbReference type="GO" id="GO:0006606">
    <property type="term" value="P:protein import into nucleus"/>
    <property type="evidence" value="ECO:0007669"/>
    <property type="project" value="TreeGrafter"/>
</dbReference>
<reference evidence="2 3" key="1">
    <citation type="journal article" date="2018" name="MBio">
        <title>Comparative Genomics Reveals the Core Gene Toolbox for the Fungus-Insect Symbiosis.</title>
        <authorList>
            <person name="Wang Y."/>
            <person name="Stata M."/>
            <person name="Wang W."/>
            <person name="Stajich J.E."/>
            <person name="White M.M."/>
            <person name="Moncalvo J.M."/>
        </authorList>
    </citation>
    <scope>NUCLEOTIDE SEQUENCE [LARGE SCALE GENOMIC DNA]</scope>
    <source>
        <strain evidence="2 3">AUS-77-4</strain>
    </source>
</reference>
<evidence type="ECO:0000313" key="2">
    <source>
        <dbReference type="EMBL" id="PVU85600.1"/>
    </source>
</evidence>
<dbReference type="AlphaFoldDB" id="A0A2T9XZU5"/>
<proteinExistence type="predicted"/>
<dbReference type="PROSITE" id="PS50166">
    <property type="entry name" value="IMPORTIN_B_NT"/>
    <property type="match status" value="1"/>
</dbReference>
<gene>
    <name evidence="2" type="ORF">BB559_006925</name>
</gene>
<evidence type="ECO:0000313" key="3">
    <source>
        <dbReference type="Proteomes" id="UP000245699"/>
    </source>
</evidence>
<dbReference type="GO" id="GO:0031267">
    <property type="term" value="F:small GTPase binding"/>
    <property type="evidence" value="ECO:0007669"/>
    <property type="project" value="InterPro"/>
</dbReference>
<dbReference type="STRING" id="61424.A0A2T9XZU5"/>
<dbReference type="Gene3D" id="1.25.10.10">
    <property type="entry name" value="Leucine-rich Repeat Variant"/>
    <property type="match status" value="1"/>
</dbReference>
<organism evidence="2 3">
    <name type="scientific">Furculomyces boomerangus</name>
    <dbReference type="NCBI Taxonomy" id="61424"/>
    <lineage>
        <taxon>Eukaryota</taxon>
        <taxon>Fungi</taxon>
        <taxon>Fungi incertae sedis</taxon>
        <taxon>Zoopagomycota</taxon>
        <taxon>Kickxellomycotina</taxon>
        <taxon>Harpellomycetes</taxon>
        <taxon>Harpellales</taxon>
        <taxon>Harpellaceae</taxon>
        <taxon>Furculomyces</taxon>
    </lineage>
</organism>
<dbReference type="InterPro" id="IPR057941">
    <property type="entry name" value="TPR_TNPO3_IPO13_2nd"/>
</dbReference>
<dbReference type="Proteomes" id="UP000245699">
    <property type="component" value="Unassembled WGS sequence"/>
</dbReference>
<feature type="domain" description="Importin N-terminal" evidence="1">
    <location>
        <begin position="26"/>
        <end position="93"/>
    </location>
</feature>
<dbReference type="Pfam" id="PF03810">
    <property type="entry name" value="IBN_N"/>
    <property type="match status" value="1"/>
</dbReference>
<dbReference type="OrthoDB" id="435593at2759"/>
<dbReference type="InterPro" id="IPR011989">
    <property type="entry name" value="ARM-like"/>
</dbReference>
<dbReference type="PANTHER" id="PTHR12363">
    <property type="entry name" value="TRANSPORTIN 3 AND IMPORTIN 13"/>
    <property type="match status" value="1"/>
</dbReference>
<dbReference type="InterPro" id="IPR013598">
    <property type="entry name" value="Exportin-1/Importin-b-like"/>
</dbReference>
<dbReference type="SUPFAM" id="SSF48371">
    <property type="entry name" value="ARM repeat"/>
    <property type="match status" value="1"/>
</dbReference>
<dbReference type="Pfam" id="PF08389">
    <property type="entry name" value="Xpo1"/>
    <property type="match status" value="1"/>
</dbReference>
<dbReference type="SMART" id="SM00913">
    <property type="entry name" value="IBN_N"/>
    <property type="match status" value="1"/>
</dbReference>
<dbReference type="InterPro" id="IPR001494">
    <property type="entry name" value="Importin-beta_N"/>
</dbReference>
<dbReference type="PANTHER" id="PTHR12363:SF53">
    <property type="entry name" value="MRNA TRANSPORT REGULATOR MTR10"/>
    <property type="match status" value="1"/>
</dbReference>
<keyword evidence="3" id="KW-1185">Reference proteome</keyword>
<protein>
    <recommendedName>
        <fullName evidence="1">Importin N-terminal domain-containing protein</fullName>
    </recommendedName>
</protein>
<dbReference type="Pfam" id="PF24138">
    <property type="entry name" value="TPR_TNPO3_IPO13_2nd"/>
    <property type="match status" value="1"/>
</dbReference>